<evidence type="ECO:0000256" key="1">
    <source>
        <dbReference type="ARBA" id="ARBA00002663"/>
    </source>
</evidence>
<dbReference type="GO" id="GO:0004526">
    <property type="term" value="F:ribonuclease P activity"/>
    <property type="evidence" value="ECO:0007669"/>
    <property type="project" value="UniProtKB-UniRule"/>
</dbReference>
<dbReference type="Gene3D" id="3.30.230.10">
    <property type="match status" value="1"/>
</dbReference>
<dbReference type="GO" id="GO:0042781">
    <property type="term" value="F:3'-tRNA processing endoribonuclease activity"/>
    <property type="evidence" value="ECO:0007669"/>
    <property type="project" value="TreeGrafter"/>
</dbReference>
<dbReference type="PANTHER" id="PTHR33992:SF1">
    <property type="entry name" value="RIBONUCLEASE P PROTEIN COMPONENT"/>
    <property type="match status" value="1"/>
</dbReference>
<keyword evidence="4 7" id="KW-0255">Endonuclease</keyword>
<dbReference type="GO" id="GO:0001682">
    <property type="term" value="P:tRNA 5'-leader removal"/>
    <property type="evidence" value="ECO:0007669"/>
    <property type="project" value="UniProtKB-UniRule"/>
</dbReference>
<dbReference type="PANTHER" id="PTHR33992">
    <property type="entry name" value="RIBONUCLEASE P PROTEIN COMPONENT"/>
    <property type="match status" value="1"/>
</dbReference>
<dbReference type="GO" id="GO:0000049">
    <property type="term" value="F:tRNA binding"/>
    <property type="evidence" value="ECO:0007669"/>
    <property type="project" value="UniProtKB-UniRule"/>
</dbReference>
<comment type="similarity">
    <text evidence="7">Belongs to the RnpA family.</text>
</comment>
<dbReference type="OrthoDB" id="9810867at2"/>
<evidence type="ECO:0000256" key="7">
    <source>
        <dbReference type="HAMAP-Rule" id="MF_00227"/>
    </source>
</evidence>
<keyword evidence="5 7" id="KW-0378">Hydrolase</keyword>
<keyword evidence="2 7" id="KW-0819">tRNA processing</keyword>
<dbReference type="GO" id="GO:0030677">
    <property type="term" value="C:ribonuclease P complex"/>
    <property type="evidence" value="ECO:0007669"/>
    <property type="project" value="TreeGrafter"/>
</dbReference>
<keyword evidence="6 7" id="KW-0694">RNA-binding</keyword>
<evidence type="ECO:0000256" key="5">
    <source>
        <dbReference type="ARBA" id="ARBA00022801"/>
    </source>
</evidence>
<dbReference type="RefSeq" id="WP_085890191.1">
    <property type="nucleotide sequence ID" value="NZ_FWFN01000013.1"/>
</dbReference>
<dbReference type="Pfam" id="PF00825">
    <property type="entry name" value="Ribonuclease_P"/>
    <property type="match status" value="1"/>
</dbReference>
<dbReference type="EC" id="3.1.26.5" evidence="7 8"/>
<feature type="region of interest" description="Disordered" evidence="9">
    <location>
        <begin position="1"/>
        <end position="41"/>
    </location>
</feature>
<organism evidence="10 11">
    <name type="scientific">Pseudooceanicola marinus</name>
    <dbReference type="NCBI Taxonomy" id="396013"/>
    <lineage>
        <taxon>Bacteria</taxon>
        <taxon>Pseudomonadati</taxon>
        <taxon>Pseudomonadota</taxon>
        <taxon>Alphaproteobacteria</taxon>
        <taxon>Rhodobacterales</taxon>
        <taxon>Paracoccaceae</taxon>
        <taxon>Pseudooceanicola</taxon>
    </lineage>
</organism>
<dbReference type="InterPro" id="IPR014721">
    <property type="entry name" value="Ribsml_uS5_D2-typ_fold_subgr"/>
</dbReference>
<dbReference type="AlphaFoldDB" id="A0A1X7ABH5"/>
<evidence type="ECO:0000256" key="3">
    <source>
        <dbReference type="ARBA" id="ARBA00022722"/>
    </source>
</evidence>
<reference evidence="10 11" key="1">
    <citation type="submission" date="2017-03" db="EMBL/GenBank/DDBJ databases">
        <authorList>
            <person name="Afonso C.L."/>
            <person name="Miller P.J."/>
            <person name="Scott M.A."/>
            <person name="Spackman E."/>
            <person name="Goraichik I."/>
            <person name="Dimitrov K.M."/>
            <person name="Suarez D.L."/>
            <person name="Swayne D.E."/>
        </authorList>
    </citation>
    <scope>NUCLEOTIDE SEQUENCE [LARGE SCALE GENOMIC DNA]</scope>
    <source>
        <strain evidence="10 11">CECT 7751</strain>
    </source>
</reference>
<dbReference type="SUPFAM" id="SSF54211">
    <property type="entry name" value="Ribosomal protein S5 domain 2-like"/>
    <property type="match status" value="1"/>
</dbReference>
<dbReference type="InterPro" id="IPR020568">
    <property type="entry name" value="Ribosomal_Su5_D2-typ_SF"/>
</dbReference>
<dbReference type="InterPro" id="IPR000100">
    <property type="entry name" value="RNase_P"/>
</dbReference>
<evidence type="ECO:0000256" key="4">
    <source>
        <dbReference type="ARBA" id="ARBA00022759"/>
    </source>
</evidence>
<dbReference type="HAMAP" id="MF_00227">
    <property type="entry name" value="RNase_P"/>
    <property type="match status" value="1"/>
</dbReference>
<dbReference type="EMBL" id="FWFN01000013">
    <property type="protein sequence ID" value="SLN74684.1"/>
    <property type="molecule type" value="Genomic_DNA"/>
</dbReference>
<protein>
    <recommendedName>
        <fullName evidence="7 8">Ribonuclease P protein component</fullName>
        <shortName evidence="7">RNase P protein</shortName>
        <shortName evidence="7">RNaseP protein</shortName>
        <ecNumber evidence="7 8">3.1.26.5</ecNumber>
    </recommendedName>
    <alternativeName>
        <fullName evidence="7">Protein C5</fullName>
    </alternativeName>
</protein>
<dbReference type="PROSITE" id="PS00648">
    <property type="entry name" value="RIBONUCLEASE_P"/>
    <property type="match status" value="1"/>
</dbReference>
<accession>A0A1X7ABH5</accession>
<dbReference type="NCBIfam" id="TIGR00188">
    <property type="entry name" value="rnpA"/>
    <property type="match status" value="1"/>
</dbReference>
<evidence type="ECO:0000256" key="9">
    <source>
        <dbReference type="SAM" id="MobiDB-lite"/>
    </source>
</evidence>
<name>A0A1X7ABH5_9RHOB</name>
<evidence type="ECO:0000256" key="8">
    <source>
        <dbReference type="NCBIfam" id="TIGR00188"/>
    </source>
</evidence>
<dbReference type="Proteomes" id="UP000193963">
    <property type="component" value="Unassembled WGS sequence"/>
</dbReference>
<feature type="region of interest" description="Disordered" evidence="9">
    <location>
        <begin position="156"/>
        <end position="175"/>
    </location>
</feature>
<comment type="subunit">
    <text evidence="7">Consists of a catalytic RNA component (M1 or rnpB) and a protein subunit.</text>
</comment>
<comment type="catalytic activity">
    <reaction evidence="7">
        <text>Endonucleolytic cleavage of RNA, removing 5'-extranucleotides from tRNA precursor.</text>
        <dbReference type="EC" id="3.1.26.5"/>
    </reaction>
</comment>
<evidence type="ECO:0000256" key="2">
    <source>
        <dbReference type="ARBA" id="ARBA00022694"/>
    </source>
</evidence>
<comment type="function">
    <text evidence="1 7">RNaseP catalyzes the removal of the 5'-leader sequence from pre-tRNA to produce the mature 5'-terminus. It can also cleave other RNA substrates such as 4.5S RNA. The protein component plays an auxiliary but essential role in vivo by binding to the 5'-leader sequence and broadening the substrate specificity of the ribozyme.</text>
</comment>
<evidence type="ECO:0000313" key="11">
    <source>
        <dbReference type="Proteomes" id="UP000193963"/>
    </source>
</evidence>
<sequence>MTPPKVTPDIAEQAQRATASAVSSCAGPASDTATPDTVMPDTPAPALKILAKRSQFLAAARARRQGAGSMMVQARCRAEDEPEAPEAIRVGFTCSKKVGNAVARNRAKRRMREAARAVLPLQGHPGWDYVLIGRKDETAARPFELLKRDLVRALERLHAERAPRPKPPRKDGARG</sequence>
<dbReference type="InterPro" id="IPR020539">
    <property type="entry name" value="RNase_P_CS"/>
</dbReference>
<gene>
    <name evidence="7" type="primary">rnpA</name>
    <name evidence="10" type="ORF">PSM7751_04183</name>
</gene>
<evidence type="ECO:0000256" key="6">
    <source>
        <dbReference type="ARBA" id="ARBA00022884"/>
    </source>
</evidence>
<keyword evidence="3 7" id="KW-0540">Nuclease</keyword>
<proteinExistence type="inferred from homology"/>
<evidence type="ECO:0000313" key="10">
    <source>
        <dbReference type="EMBL" id="SLN74684.1"/>
    </source>
</evidence>
<keyword evidence="11" id="KW-1185">Reference proteome</keyword>